<dbReference type="GO" id="GO:0046872">
    <property type="term" value="F:metal ion binding"/>
    <property type="evidence" value="ECO:0007669"/>
    <property type="project" value="UniProtKB-KW"/>
</dbReference>
<evidence type="ECO:0000256" key="2">
    <source>
        <dbReference type="ARBA" id="ARBA00022723"/>
    </source>
</evidence>
<dbReference type="InterPro" id="IPR027806">
    <property type="entry name" value="HARBI1_dom"/>
</dbReference>
<organism evidence="4 5">
    <name type="scientific">Ignelater luminosus</name>
    <name type="common">Cucubano</name>
    <name type="synonym">Pyrophorus luminosus</name>
    <dbReference type="NCBI Taxonomy" id="2038154"/>
    <lineage>
        <taxon>Eukaryota</taxon>
        <taxon>Metazoa</taxon>
        <taxon>Ecdysozoa</taxon>
        <taxon>Arthropoda</taxon>
        <taxon>Hexapoda</taxon>
        <taxon>Insecta</taxon>
        <taxon>Pterygota</taxon>
        <taxon>Neoptera</taxon>
        <taxon>Endopterygota</taxon>
        <taxon>Coleoptera</taxon>
        <taxon>Polyphaga</taxon>
        <taxon>Elateriformia</taxon>
        <taxon>Elateroidea</taxon>
        <taxon>Elateridae</taxon>
        <taxon>Agrypninae</taxon>
        <taxon>Pyrophorini</taxon>
        <taxon>Ignelater</taxon>
    </lineage>
</organism>
<evidence type="ECO:0000256" key="1">
    <source>
        <dbReference type="ARBA" id="ARBA00001968"/>
    </source>
</evidence>
<gene>
    <name evidence="4" type="ORF">ILUMI_18877</name>
</gene>
<reference evidence="4" key="1">
    <citation type="submission" date="2019-08" db="EMBL/GenBank/DDBJ databases">
        <title>The genome of the North American firefly Photinus pyralis.</title>
        <authorList>
            <consortium name="Photinus pyralis genome working group"/>
            <person name="Fallon T.R."/>
            <person name="Sander Lower S.E."/>
            <person name="Weng J.-K."/>
        </authorList>
    </citation>
    <scope>NUCLEOTIDE SEQUENCE</scope>
    <source>
        <strain evidence="4">TRF0915ILg1</strain>
        <tissue evidence="4">Whole body</tissue>
    </source>
</reference>
<accession>A0A8K0G644</accession>
<keyword evidence="5" id="KW-1185">Reference proteome</keyword>
<keyword evidence="2" id="KW-0479">Metal-binding</keyword>
<evidence type="ECO:0000313" key="5">
    <source>
        <dbReference type="Proteomes" id="UP000801492"/>
    </source>
</evidence>
<protein>
    <recommendedName>
        <fullName evidence="3">DDE Tnp4 domain-containing protein</fullName>
    </recommendedName>
</protein>
<dbReference type="AlphaFoldDB" id="A0A8K0G644"/>
<evidence type="ECO:0000313" key="4">
    <source>
        <dbReference type="EMBL" id="KAF2887296.1"/>
    </source>
</evidence>
<evidence type="ECO:0000259" key="3">
    <source>
        <dbReference type="Pfam" id="PF13359"/>
    </source>
</evidence>
<comment type="cofactor">
    <cofactor evidence="1">
        <name>a divalent metal cation</name>
        <dbReference type="ChEBI" id="CHEBI:60240"/>
    </cofactor>
</comment>
<dbReference type="OrthoDB" id="5978526at2759"/>
<dbReference type="Proteomes" id="UP000801492">
    <property type="component" value="Unassembled WGS sequence"/>
</dbReference>
<proteinExistence type="predicted"/>
<name>A0A8K0G644_IGNLU</name>
<feature type="domain" description="DDE Tnp4" evidence="3">
    <location>
        <begin position="48"/>
        <end position="146"/>
    </location>
</feature>
<dbReference type="EMBL" id="VTPC01084240">
    <property type="protein sequence ID" value="KAF2887296.1"/>
    <property type="molecule type" value="Genomic_DNA"/>
</dbReference>
<sequence length="166" mass="19423">MHKLLQIQRLLYKTVGDLLMEQLAQFADHHNSIFQDISEFTALNSNQSPDGIICSFIGPYLGRRHDAGILRESNFYTQLEQHCRFPNGQNFVLYGDPVYPIRELLISPFRNRLLTEDQQDFNTRMSFVRQAVEWGFGKIVSEVALLDYKKIKNCYYKTLKKCILLL</sequence>
<dbReference type="Pfam" id="PF13359">
    <property type="entry name" value="DDE_Tnp_4"/>
    <property type="match status" value="1"/>
</dbReference>
<comment type="caution">
    <text evidence="4">The sequence shown here is derived from an EMBL/GenBank/DDBJ whole genome shotgun (WGS) entry which is preliminary data.</text>
</comment>